<protein>
    <submittedName>
        <fullName evidence="4">Glutaredoxin family protein</fullName>
    </submittedName>
</protein>
<feature type="region of interest" description="Disordered" evidence="1">
    <location>
        <begin position="188"/>
        <end position="220"/>
    </location>
</feature>
<dbReference type="Gene3D" id="3.40.30.10">
    <property type="entry name" value="Glutaredoxin"/>
    <property type="match status" value="1"/>
</dbReference>
<name>A0A4Z0BR31_9BURK</name>
<dbReference type="EMBL" id="SMLM01000003">
    <property type="protein sequence ID" value="TFZ00708.1"/>
    <property type="molecule type" value="Genomic_DNA"/>
</dbReference>
<keyword evidence="5" id="KW-1185">Reference proteome</keyword>
<comment type="caution">
    <text evidence="4">The sequence shown here is derived from an EMBL/GenBank/DDBJ whole genome shotgun (WGS) entry which is preliminary data.</text>
</comment>
<feature type="chain" id="PRO_5021396991" evidence="2">
    <location>
        <begin position="27"/>
        <end position="220"/>
    </location>
</feature>
<evidence type="ECO:0000256" key="1">
    <source>
        <dbReference type="SAM" id="MobiDB-lite"/>
    </source>
</evidence>
<dbReference type="AlphaFoldDB" id="A0A4Z0BR31"/>
<dbReference type="Proteomes" id="UP000298180">
    <property type="component" value="Unassembled WGS sequence"/>
</dbReference>
<proteinExistence type="predicted"/>
<dbReference type="SUPFAM" id="SSF52833">
    <property type="entry name" value="Thioredoxin-like"/>
    <property type="match status" value="1"/>
</dbReference>
<evidence type="ECO:0000259" key="3">
    <source>
        <dbReference type="Pfam" id="PF13511"/>
    </source>
</evidence>
<accession>A0A4Z0BR31</accession>
<dbReference type="PROSITE" id="PS51354">
    <property type="entry name" value="GLUTAREDOXIN_2"/>
    <property type="match status" value="1"/>
</dbReference>
<dbReference type="CDD" id="cd02976">
    <property type="entry name" value="NrdH"/>
    <property type="match status" value="1"/>
</dbReference>
<feature type="compositionally biased region" description="Low complexity" evidence="1">
    <location>
        <begin position="188"/>
        <end position="210"/>
    </location>
</feature>
<evidence type="ECO:0000313" key="4">
    <source>
        <dbReference type="EMBL" id="TFZ00708.1"/>
    </source>
</evidence>
<evidence type="ECO:0000313" key="5">
    <source>
        <dbReference type="Proteomes" id="UP000298180"/>
    </source>
</evidence>
<keyword evidence="2" id="KW-0732">Signal</keyword>
<sequence length="220" mass="22155">MSSSKAVLAGRLAVLALVAATGAAGAQQVYRIVGPDGKVTFSDKPPVETGAKAAPAAAAGGRAGGAIASGSLPFELRQVASRYPVTLYAGPNCVPCGAGRSYLSQRGIPFVEKTVSSQDDVEAFARLSGGSPALPLLTVGAQQLKGYSETEWSQFLDAAGYPRNSLLPASYRPPAATPLVMAQPIQPEAPAAAAEPAAATRAPARAPQQPGGSNPAGITF</sequence>
<organism evidence="4 5">
    <name type="scientific">Ramlibacter henchirensis</name>
    <dbReference type="NCBI Taxonomy" id="204072"/>
    <lineage>
        <taxon>Bacteria</taxon>
        <taxon>Pseudomonadati</taxon>
        <taxon>Pseudomonadota</taxon>
        <taxon>Betaproteobacteria</taxon>
        <taxon>Burkholderiales</taxon>
        <taxon>Comamonadaceae</taxon>
        <taxon>Ramlibacter</taxon>
    </lineage>
</organism>
<dbReference type="InterPro" id="IPR036249">
    <property type="entry name" value="Thioredoxin-like_sf"/>
</dbReference>
<gene>
    <name evidence="4" type="ORF">EZ313_19870</name>
</gene>
<feature type="domain" description="DUF4124" evidence="3">
    <location>
        <begin position="17"/>
        <end position="52"/>
    </location>
</feature>
<dbReference type="InterPro" id="IPR025392">
    <property type="entry name" value="DUF4124"/>
</dbReference>
<evidence type="ECO:0000256" key="2">
    <source>
        <dbReference type="SAM" id="SignalP"/>
    </source>
</evidence>
<dbReference type="Pfam" id="PF13511">
    <property type="entry name" value="DUF4124"/>
    <property type="match status" value="1"/>
</dbReference>
<dbReference type="RefSeq" id="WP_135265046.1">
    <property type="nucleotide sequence ID" value="NZ_SMLM01000003.1"/>
</dbReference>
<feature type="signal peptide" evidence="2">
    <location>
        <begin position="1"/>
        <end position="26"/>
    </location>
</feature>
<dbReference type="OrthoDB" id="8794394at2"/>
<reference evidence="4 5" key="1">
    <citation type="submission" date="2019-03" db="EMBL/GenBank/DDBJ databases">
        <title>Ramlibacter henchirensis DSM 14656, whole genome shotgun sequence.</title>
        <authorList>
            <person name="Zhang X."/>
            <person name="Feng G."/>
            <person name="Zhu H."/>
        </authorList>
    </citation>
    <scope>NUCLEOTIDE SEQUENCE [LARGE SCALE GENOMIC DNA]</scope>
    <source>
        <strain evidence="4 5">DSM 14656</strain>
    </source>
</reference>